<keyword evidence="3" id="KW-0472">Membrane</keyword>
<feature type="region of interest" description="Disordered" evidence="2">
    <location>
        <begin position="1565"/>
        <end position="1599"/>
    </location>
</feature>
<feature type="compositionally biased region" description="Low complexity" evidence="2">
    <location>
        <begin position="1574"/>
        <end position="1588"/>
    </location>
</feature>
<name>A0A6L2J5N7_TANCI</name>
<keyword evidence="3" id="KW-0812">Transmembrane</keyword>
<dbReference type="PROSITE" id="PS50158">
    <property type="entry name" value="ZF_CCHC"/>
    <property type="match status" value="1"/>
</dbReference>
<dbReference type="InterPro" id="IPR025724">
    <property type="entry name" value="GAG-pre-integrase_dom"/>
</dbReference>
<keyword evidence="3" id="KW-1133">Transmembrane helix</keyword>
<keyword evidence="1" id="KW-0862">Zinc</keyword>
<proteinExistence type="predicted"/>
<feature type="region of interest" description="Disordered" evidence="2">
    <location>
        <begin position="1333"/>
        <end position="1379"/>
    </location>
</feature>
<keyword evidence="5" id="KW-0808">Transferase</keyword>
<gene>
    <name evidence="5" type="ORF">Tci_004144</name>
</gene>
<dbReference type="EMBL" id="BKCJ010000326">
    <property type="protein sequence ID" value="GEU32166.1"/>
    <property type="molecule type" value="Genomic_DNA"/>
</dbReference>
<dbReference type="Pfam" id="PF13976">
    <property type="entry name" value="gag_pre-integrs"/>
    <property type="match status" value="1"/>
</dbReference>
<keyword evidence="5" id="KW-0548">Nucleotidyltransferase</keyword>
<dbReference type="InterPro" id="IPR012337">
    <property type="entry name" value="RNaseH-like_sf"/>
</dbReference>
<accession>A0A6L2J5N7</accession>
<dbReference type="PANTHER" id="PTHR11439">
    <property type="entry name" value="GAG-POL-RELATED RETROTRANSPOSON"/>
    <property type="match status" value="1"/>
</dbReference>
<dbReference type="Pfam" id="PF00098">
    <property type="entry name" value="zf-CCHC"/>
    <property type="match status" value="1"/>
</dbReference>
<feature type="compositionally biased region" description="Basic and acidic residues" evidence="2">
    <location>
        <begin position="1590"/>
        <end position="1599"/>
    </location>
</feature>
<keyword evidence="1" id="KW-0479">Metal-binding</keyword>
<dbReference type="SUPFAM" id="SSF53098">
    <property type="entry name" value="Ribonuclease H-like"/>
    <property type="match status" value="1"/>
</dbReference>
<dbReference type="SUPFAM" id="SSF57756">
    <property type="entry name" value="Retrovirus zinc finger-like domains"/>
    <property type="match status" value="1"/>
</dbReference>
<comment type="caution">
    <text evidence="5">The sequence shown here is derived from an EMBL/GenBank/DDBJ whole genome shotgun (WGS) entry which is preliminary data.</text>
</comment>
<feature type="compositionally biased region" description="Basic and acidic residues" evidence="2">
    <location>
        <begin position="883"/>
        <end position="895"/>
    </location>
</feature>
<dbReference type="SMART" id="SM00343">
    <property type="entry name" value="ZnF_C2HC"/>
    <property type="match status" value="1"/>
</dbReference>
<dbReference type="Gene3D" id="4.10.60.10">
    <property type="entry name" value="Zinc finger, CCHC-type"/>
    <property type="match status" value="1"/>
</dbReference>
<dbReference type="SUPFAM" id="SSF56672">
    <property type="entry name" value="DNA/RNA polymerases"/>
    <property type="match status" value="1"/>
</dbReference>
<organism evidence="5">
    <name type="scientific">Tanacetum cinerariifolium</name>
    <name type="common">Dalmatian daisy</name>
    <name type="synonym">Chrysanthemum cinerariifolium</name>
    <dbReference type="NCBI Taxonomy" id="118510"/>
    <lineage>
        <taxon>Eukaryota</taxon>
        <taxon>Viridiplantae</taxon>
        <taxon>Streptophyta</taxon>
        <taxon>Embryophyta</taxon>
        <taxon>Tracheophyta</taxon>
        <taxon>Spermatophyta</taxon>
        <taxon>Magnoliopsida</taxon>
        <taxon>eudicotyledons</taxon>
        <taxon>Gunneridae</taxon>
        <taxon>Pentapetalae</taxon>
        <taxon>asterids</taxon>
        <taxon>campanulids</taxon>
        <taxon>Asterales</taxon>
        <taxon>Asteraceae</taxon>
        <taxon>Asteroideae</taxon>
        <taxon>Anthemideae</taxon>
        <taxon>Anthemidinae</taxon>
        <taxon>Tanacetum</taxon>
    </lineage>
</organism>
<dbReference type="GO" id="GO:0008270">
    <property type="term" value="F:zinc ion binding"/>
    <property type="evidence" value="ECO:0007669"/>
    <property type="project" value="UniProtKB-KW"/>
</dbReference>
<dbReference type="InterPro" id="IPR013103">
    <property type="entry name" value="RVT_2"/>
</dbReference>
<dbReference type="CDD" id="cd09272">
    <property type="entry name" value="RNase_HI_RT_Ty1"/>
    <property type="match status" value="2"/>
</dbReference>
<dbReference type="Gene3D" id="3.30.420.10">
    <property type="entry name" value="Ribonuclease H-like superfamily/Ribonuclease H"/>
    <property type="match status" value="1"/>
</dbReference>
<feature type="region of interest" description="Disordered" evidence="2">
    <location>
        <begin position="865"/>
        <end position="910"/>
    </location>
</feature>
<protein>
    <submittedName>
        <fullName evidence="5">Putative reverse transcriptase, RNA-dependent DNA polymerase</fullName>
    </submittedName>
</protein>
<dbReference type="InterPro" id="IPR043502">
    <property type="entry name" value="DNA/RNA_pol_sf"/>
</dbReference>
<keyword evidence="1" id="KW-0863">Zinc-finger</keyword>
<dbReference type="Pfam" id="PF25597">
    <property type="entry name" value="SH3_retrovirus"/>
    <property type="match status" value="1"/>
</dbReference>
<feature type="transmembrane region" description="Helical" evidence="3">
    <location>
        <begin position="116"/>
        <end position="134"/>
    </location>
</feature>
<dbReference type="GO" id="GO:0003676">
    <property type="term" value="F:nucleic acid binding"/>
    <property type="evidence" value="ECO:0007669"/>
    <property type="project" value="InterPro"/>
</dbReference>
<evidence type="ECO:0000313" key="5">
    <source>
        <dbReference type="EMBL" id="GEU32166.1"/>
    </source>
</evidence>
<dbReference type="InterPro" id="IPR036397">
    <property type="entry name" value="RNaseH_sf"/>
</dbReference>
<sequence>MTTSVVNNSVFRGFFGKQKLIGPNFIDWYRQLRIVLSVEDMLNYLIHHILATFVPAQAENLGANEMLQELKTLFSQQAEQELLQTIQEFHFCKQEERQSISSYILKMKSYIYNLEHLGYPVTLGLGVGLILILLRKEFDGFMQNYNMHSMGKTINELHAILKLQEQTLPKNNALALHAIRAWKGKNKLAYAPKPKIPPSPKREDPTKDSICHQCGETGHWKRKCPQYLAELLKNKKLSQGASGSVSRNNMVYFSAIPRDGIFEIDLSDSYTNVSSTYGLSNKRSKSNLDSALLWHCHLRYIRKKHIKKLQHDGLLNSTDLRAFEKCVPCMSGKMARKPYTHQVERAKDLLGLIHTDCIDYTLWEIIENGSAPIVTKTVDGKETIIPPTSIEKKAQRMEVLKARSTLLIALPNEHQLKFNSYKDAKTLTYAIKNRFGEVLEKFVTRMDYAYYCVEKQTRIETLSLDDLFNNLKSYESKVMRTCSSTTNSHDVAFVSSSSTNRKTRAVNTTQGVNTASTQDLQQIHPDDLEEMDLRWNIAMLTMMARRFLKILEGSWTWPTKKELGLTSPRLINNKTTSKNSKINQKVNTVRAKKVNIVRPKAVLDAVQGNQVNAVKASAYYEEIDGGFVAFGGNSKGGKITGKGKIRTDFKLTDESHVLLKVPRKDNMYNVDLKNVVPQGGIENLIDLRVKVIRCDNGTDIKNRVMNQLCEMKGIKREYSVAKTPQQNRVAKRKNRTLIEAARTMLADLKLPTTFWAKAVNTAYHLGKFDGKDNEGFFVGYSTNNKAFRVFNNRTRIVEGSLHVNFSKNTPNIAGSGPNWLFDIDALIKSINYKPIVAGNQSNSSAGTKACDNVVSLGAGFKLSREEEKKDVEDPGNEYSKVPNTKEPRVNQEKDANVNNTNNINTISPTDNTDGIKNNVIDENIVYGCGDDPNMPDLEEIGRFSDAENDNSRANMNNLVTYFQGQTQKEGIDSDEVFTPVARIKAIRLFLAYASFKNFVVYQMDVKSAFLYGKIEEETASTSMDTYKTLLKDEKREDLDDHLYRSMIGSLMYLTSTRPDIMFAVCACARFQVNPKNSHLHAVKRIFRYLKGQPKLGLWYPKDSPFYLEEYTDSDYAGASLDRKYTTGGCQFLGCRLISLKCKKQTMVANSTTEAGYVAASRCCSQVLWIQNQLVDYGYKFMHTKIYIDNESTICIVKNPVFHSKTKHITIRHHLIRYSNEKKLIQMIKIHTDKNVVDFLTKAFDGTAKVKNLNGEAQLHAKVDGKKVVISEASIKRDLCMVKNLDRATKILMFPRFVQVFLNNQLKEMANHTRIYASPTHTNKIFRKMKRVGKGFSKRDKLISHSITQPSTSKPEKKQKPKKPRRHDTKEIQPSGCTTNVEDEAFNEENVSQHSNDPLHSAQEITSLKKRVKRLEKKRMSRTHGLKRLYKVGLSTREESSADEKSLYEKDLSKQGRISDIDANQDIYLVNVHKDEEIFGVNDQDDTLMFDADKDLQGEEVVVKEVNAASIATSVTATVTIGELTLAQALAELKSAKPKADKVVIQEQELGTTTTTTAVIAASTRPKAESIVMQEPSETPTTTTIPISSKVQDKGKGKVPTKKFEKTPYEVWHGQAPKLSYLKVWGCEAFVKRDTLTKLDKSTRTRHAPYRMYLYIDAEEHDLGDHGEPANYKAALLDPESNNWLNAMNVEMQSMKDNEVWDLVDLPLNGKTVGSKWLFKKKTGMDGAVHTYKARLVAKGYTQTLRIDYEETLSPVAYIKAIRILISIAAFYDYEIWKMNVKTAFLNGYLSKEVYMEQHDDFVNLKYPNRVCKLKHSIYGLKQASRRWNKRFDNEIKKFGFTQNHDEPCVYLKASRSNITFLILYVDDILIMGNNIPMLQDIKSYIGSAHIEKILKRYHIENSKLKSIPIQGVVDWKRAKQSIFATSSIEAEYIATYDASKEVVWVRKFIFRLGVVPIIEDLINMYCDNTGEITIANESGITKDARHFHSKVLYLHEVI</sequence>
<dbReference type="InterPro" id="IPR036875">
    <property type="entry name" value="Znf_CCHC_sf"/>
</dbReference>
<feature type="compositionally biased region" description="Basic residues" evidence="2">
    <location>
        <begin position="1356"/>
        <end position="1366"/>
    </location>
</feature>
<dbReference type="GO" id="GO:0003964">
    <property type="term" value="F:RNA-directed DNA polymerase activity"/>
    <property type="evidence" value="ECO:0007669"/>
    <property type="project" value="UniProtKB-KW"/>
</dbReference>
<dbReference type="InterPro" id="IPR001878">
    <property type="entry name" value="Znf_CCHC"/>
</dbReference>
<reference evidence="5" key="1">
    <citation type="journal article" date="2019" name="Sci. Rep.">
        <title>Draft genome of Tanacetum cinerariifolium, the natural source of mosquito coil.</title>
        <authorList>
            <person name="Yamashiro T."/>
            <person name="Shiraishi A."/>
            <person name="Satake H."/>
            <person name="Nakayama K."/>
        </authorList>
    </citation>
    <scope>NUCLEOTIDE SEQUENCE</scope>
</reference>
<dbReference type="InterPro" id="IPR057670">
    <property type="entry name" value="SH3_retrovirus"/>
</dbReference>
<evidence type="ECO:0000256" key="3">
    <source>
        <dbReference type="SAM" id="Phobius"/>
    </source>
</evidence>
<feature type="compositionally biased region" description="Low complexity" evidence="2">
    <location>
        <begin position="896"/>
        <end position="910"/>
    </location>
</feature>
<dbReference type="PANTHER" id="PTHR11439:SF495">
    <property type="entry name" value="REVERSE TRANSCRIPTASE, RNA-DEPENDENT DNA POLYMERASE-RELATED"/>
    <property type="match status" value="1"/>
</dbReference>
<keyword evidence="5" id="KW-0695">RNA-directed DNA polymerase</keyword>
<evidence type="ECO:0000256" key="2">
    <source>
        <dbReference type="SAM" id="MobiDB-lite"/>
    </source>
</evidence>
<dbReference type="Pfam" id="PF07727">
    <property type="entry name" value="RVT_2"/>
    <property type="match status" value="2"/>
</dbReference>
<evidence type="ECO:0000259" key="4">
    <source>
        <dbReference type="PROSITE" id="PS50158"/>
    </source>
</evidence>
<feature type="domain" description="CCHC-type" evidence="4">
    <location>
        <begin position="211"/>
        <end position="226"/>
    </location>
</feature>
<evidence type="ECO:0000256" key="1">
    <source>
        <dbReference type="PROSITE-ProRule" id="PRU00047"/>
    </source>
</evidence>